<sequence>MNVEIAERLAARRRQAGLSQEALAAQLGVSRQAVSKWERSESSPDTDNLIALAQLYGVSLDELLYVGDDIKDDVTFEAADRAAERATGEAGPQAAAPAAAAGSSAAAQTPGATDSATEAATAPAGAAPDAEESQPASASDPAKQKVHIGFDGIHVLDGDDYVHVSWRDGVHVKESKKGDEVHVGWDGIHVKEGSREERRADRAAERQERRAREHAQGHEWASAEGIGDNEVIIDGDGVVINGEHFDDWRDAHDRYGYGHIHEGRWDEPCGYTVCGERFDTLEAARAKYGPEVGKSIPVRKHYLRAFEKSWVKFPYPLIVILAYLLIGIFQDAWGLGLFLFFTIPLYYMVGHAIGRQRLAPLVAGAYPILVTAWFFYMAFVENAWHPAWVSFLTIPLVEWLVHSLSRWWRRRKRAKDAAAAAPIEVEAEAEAVGNNPSSTGQ</sequence>
<dbReference type="PANTHER" id="PTHR46558:SF13">
    <property type="entry name" value="HTH-TYPE TRANSCRIPTIONAL REGULATOR IMMR"/>
    <property type="match status" value="1"/>
</dbReference>
<dbReference type="SMART" id="SM00530">
    <property type="entry name" value="HTH_XRE"/>
    <property type="match status" value="1"/>
</dbReference>
<keyword evidence="1" id="KW-0238">DNA-binding</keyword>
<dbReference type="EMBL" id="JASJEU010000005">
    <property type="protein sequence ID" value="MDJ1649693.1"/>
    <property type="molecule type" value="Genomic_DNA"/>
</dbReference>
<dbReference type="InterPro" id="IPR010982">
    <property type="entry name" value="Lambda_DNA-bd_dom_sf"/>
</dbReference>
<feature type="region of interest" description="Disordered" evidence="2">
    <location>
        <begin position="193"/>
        <end position="221"/>
    </location>
</feature>
<feature type="compositionally biased region" description="Basic and acidic residues" evidence="2">
    <location>
        <begin position="193"/>
        <end position="217"/>
    </location>
</feature>
<feature type="region of interest" description="Disordered" evidence="2">
    <location>
        <begin position="83"/>
        <end position="143"/>
    </location>
</feature>
<protein>
    <submittedName>
        <fullName evidence="5">Helix-turn-helix transcriptional regulator</fullName>
    </submittedName>
</protein>
<feature type="domain" description="HTH cro/C1-type" evidence="4">
    <location>
        <begin position="9"/>
        <end position="63"/>
    </location>
</feature>
<keyword evidence="6" id="KW-1185">Reference proteome</keyword>
<evidence type="ECO:0000256" key="2">
    <source>
        <dbReference type="SAM" id="MobiDB-lite"/>
    </source>
</evidence>
<keyword evidence="3" id="KW-0472">Membrane</keyword>
<proteinExistence type="predicted"/>
<keyword evidence="3" id="KW-0812">Transmembrane</keyword>
<feature type="transmembrane region" description="Helical" evidence="3">
    <location>
        <begin position="332"/>
        <end position="349"/>
    </location>
</feature>
<dbReference type="Proteomes" id="UP001232750">
    <property type="component" value="Unassembled WGS sequence"/>
</dbReference>
<evidence type="ECO:0000313" key="6">
    <source>
        <dbReference type="Proteomes" id="UP001232750"/>
    </source>
</evidence>
<gene>
    <name evidence="5" type="ORF">QNJ86_02665</name>
</gene>
<dbReference type="PROSITE" id="PS50943">
    <property type="entry name" value="HTH_CROC1"/>
    <property type="match status" value="1"/>
</dbReference>
<evidence type="ECO:0000313" key="5">
    <source>
        <dbReference type="EMBL" id="MDJ1649693.1"/>
    </source>
</evidence>
<accession>A0ABT7DJJ8</accession>
<name>A0ABT7DJJ8_9ACTN</name>
<dbReference type="Gene3D" id="1.10.260.40">
    <property type="entry name" value="lambda repressor-like DNA-binding domains"/>
    <property type="match status" value="1"/>
</dbReference>
<evidence type="ECO:0000259" key="4">
    <source>
        <dbReference type="PROSITE" id="PS50943"/>
    </source>
</evidence>
<dbReference type="Pfam" id="PF01381">
    <property type="entry name" value="HTH_3"/>
    <property type="match status" value="1"/>
</dbReference>
<organism evidence="5 6">
    <name type="scientific">Gordonibacter faecis</name>
    <dbReference type="NCBI Taxonomy" id="3047475"/>
    <lineage>
        <taxon>Bacteria</taxon>
        <taxon>Bacillati</taxon>
        <taxon>Actinomycetota</taxon>
        <taxon>Coriobacteriia</taxon>
        <taxon>Eggerthellales</taxon>
        <taxon>Eggerthellaceae</taxon>
        <taxon>Gordonibacter</taxon>
    </lineage>
</organism>
<feature type="transmembrane region" description="Helical" evidence="3">
    <location>
        <begin position="309"/>
        <end position="326"/>
    </location>
</feature>
<feature type="compositionally biased region" description="Low complexity" evidence="2">
    <location>
        <begin position="88"/>
        <end position="128"/>
    </location>
</feature>
<dbReference type="SUPFAM" id="SSF47413">
    <property type="entry name" value="lambda repressor-like DNA-binding domains"/>
    <property type="match status" value="1"/>
</dbReference>
<evidence type="ECO:0000256" key="1">
    <source>
        <dbReference type="ARBA" id="ARBA00023125"/>
    </source>
</evidence>
<dbReference type="InterPro" id="IPR001387">
    <property type="entry name" value="Cro/C1-type_HTH"/>
</dbReference>
<dbReference type="CDD" id="cd00093">
    <property type="entry name" value="HTH_XRE"/>
    <property type="match status" value="1"/>
</dbReference>
<comment type="caution">
    <text evidence="5">The sequence shown here is derived from an EMBL/GenBank/DDBJ whole genome shotgun (WGS) entry which is preliminary data.</text>
</comment>
<dbReference type="RefSeq" id="WP_283831032.1">
    <property type="nucleotide sequence ID" value="NZ_JASJEU010000005.1"/>
</dbReference>
<feature type="transmembrane region" description="Helical" evidence="3">
    <location>
        <begin position="361"/>
        <end position="379"/>
    </location>
</feature>
<dbReference type="PANTHER" id="PTHR46558">
    <property type="entry name" value="TRACRIPTIONAL REGULATORY PROTEIN-RELATED-RELATED"/>
    <property type="match status" value="1"/>
</dbReference>
<reference evidence="5 6" key="1">
    <citation type="submission" date="2023-05" db="EMBL/GenBank/DDBJ databases">
        <title>Gordonibacter KGMB12511T sp. nov., isolated from faeces of healthy Korean.</title>
        <authorList>
            <person name="Kim H.S."/>
            <person name="Kim J.-S."/>
            <person name="Suh M.K."/>
            <person name="Eom M.K."/>
            <person name="Do H.E."/>
            <person name="Lee J.-S."/>
        </authorList>
    </citation>
    <scope>NUCLEOTIDE SEQUENCE [LARGE SCALE GENOMIC DNA]</scope>
    <source>
        <strain evidence="5 6">KGMB12511</strain>
    </source>
</reference>
<evidence type="ECO:0000256" key="3">
    <source>
        <dbReference type="SAM" id="Phobius"/>
    </source>
</evidence>
<feature type="transmembrane region" description="Helical" evidence="3">
    <location>
        <begin position="385"/>
        <end position="405"/>
    </location>
</feature>
<keyword evidence="3" id="KW-1133">Transmembrane helix</keyword>